<protein>
    <submittedName>
        <fullName evidence="2">Uncharacterized protein</fullName>
    </submittedName>
</protein>
<keyword evidence="1" id="KW-1133">Transmembrane helix</keyword>
<name>A0A6V7JRN4_9HYME</name>
<evidence type="ECO:0000256" key="1">
    <source>
        <dbReference type="SAM" id="Phobius"/>
    </source>
</evidence>
<keyword evidence="1" id="KW-0472">Membrane</keyword>
<gene>
    <name evidence="2" type="ORF">BBRV_LOCUS60261</name>
</gene>
<evidence type="ECO:0000313" key="2">
    <source>
        <dbReference type="EMBL" id="CAD1554827.1"/>
    </source>
</evidence>
<reference evidence="2" key="1">
    <citation type="submission" date="2020-07" db="EMBL/GenBank/DDBJ databases">
        <authorList>
            <person name="Ferguson B K."/>
        </authorList>
    </citation>
    <scope>NUCLEOTIDE SEQUENCE</scope>
    <source>
        <strain evidence="2">L06</strain>
    </source>
</reference>
<dbReference type="EMBL" id="CADCXW020000021">
    <property type="protein sequence ID" value="CAD1554827.1"/>
    <property type="molecule type" value="Genomic_DNA"/>
</dbReference>
<feature type="transmembrane region" description="Helical" evidence="1">
    <location>
        <begin position="21"/>
        <end position="40"/>
    </location>
</feature>
<organism evidence="2">
    <name type="scientific">Bracon brevicornis</name>
    <dbReference type="NCBI Taxonomy" id="1563983"/>
    <lineage>
        <taxon>Eukaryota</taxon>
        <taxon>Metazoa</taxon>
        <taxon>Ecdysozoa</taxon>
        <taxon>Arthropoda</taxon>
        <taxon>Hexapoda</taxon>
        <taxon>Insecta</taxon>
        <taxon>Pterygota</taxon>
        <taxon>Neoptera</taxon>
        <taxon>Endopterygota</taxon>
        <taxon>Hymenoptera</taxon>
        <taxon>Apocrita</taxon>
        <taxon>Ichneumonoidea</taxon>
        <taxon>Braconidae</taxon>
        <taxon>Braconinae</taxon>
        <taxon>Bracon</taxon>
    </lineage>
</organism>
<sequence length="67" mass="7932">MEMDIEMREERTKEKERVEDFFSFGNAFLKTVLLAALIHIKARKEEGVEVGYRDAVRKERDVETKGR</sequence>
<dbReference type="AlphaFoldDB" id="A0A6V7JRN4"/>
<keyword evidence="1" id="KW-0812">Transmembrane</keyword>
<accession>A0A6V7JRN4</accession>
<proteinExistence type="predicted"/>